<evidence type="ECO:0000313" key="1">
    <source>
        <dbReference type="EMBL" id="WGK92570.1"/>
    </source>
</evidence>
<sequence>MSQHDMTLDNASGLAFRTDANAALQALASQNSGASAPSPTFPCQVWGDTGTGRLKQRNAANSAWLDKGPLDAPLRDAASQGEFIADTGAAGAYVCNFVPALTARSESTPLRFKAANANPGACTINDGLGVVAIVGAAHAALQGGEIIANGIAWIQWNASVGGGSYVLLSCTGAPQQVADATKSKHAVTLAQIQPPVVGATRNGKMSITAVSPTATFTADEAIVETALGGTGYKLTSLSKVINLGSTGAGGMDTGSSPASGWIAIYLIYNPTTLTSAMLAKNATAGVQTEVYSGANMPSGYTASALVAVLPTTGAGQFPICDLDADTRKVSTADVSVLSTSTQQGTLTSLSIAIAVPPNAKWVGGFATISSNSQGNYTMSLSSNSTGLGKSQINAAYSTGAGIFSLRLATAQTIWYTAGVSAGTMGASLNVTSYTF</sequence>
<evidence type="ECO:0008006" key="3">
    <source>
        <dbReference type="Google" id="ProtNLM"/>
    </source>
</evidence>
<evidence type="ECO:0000313" key="2">
    <source>
        <dbReference type="Proteomes" id="UP001243713"/>
    </source>
</evidence>
<dbReference type="EMBL" id="CP093428">
    <property type="protein sequence ID" value="WGK92570.1"/>
    <property type="molecule type" value="Genomic_DNA"/>
</dbReference>
<name>A0ABY8MYW0_9PSED</name>
<reference evidence="1 2" key="1">
    <citation type="submission" date="2022-03" db="EMBL/GenBank/DDBJ databases">
        <title>Plant growth promoting endophytes with ACC deaminase activity.</title>
        <authorList>
            <person name="Charles T."/>
            <person name="Van Dyk A."/>
            <person name="Cheng J."/>
            <person name="Heil J."/>
        </authorList>
    </citation>
    <scope>NUCLEOTIDE SEQUENCE [LARGE SCALE GENOMIC DNA]</scope>
    <source>
        <strain evidence="1 2">8R6</strain>
    </source>
</reference>
<dbReference type="RefSeq" id="WP_280163478.1">
    <property type="nucleotide sequence ID" value="NZ_CP093428.1"/>
</dbReference>
<keyword evidence="2" id="KW-1185">Reference proteome</keyword>
<accession>A0ABY8MYW0</accession>
<organism evidence="1 2">
    <name type="scientific">Pseudomonas migulae</name>
    <dbReference type="NCBI Taxonomy" id="78543"/>
    <lineage>
        <taxon>Bacteria</taxon>
        <taxon>Pseudomonadati</taxon>
        <taxon>Pseudomonadota</taxon>
        <taxon>Gammaproteobacteria</taxon>
        <taxon>Pseudomonadales</taxon>
        <taxon>Pseudomonadaceae</taxon>
        <taxon>Pseudomonas</taxon>
    </lineage>
</organism>
<dbReference type="Proteomes" id="UP001243713">
    <property type="component" value="Chromosome"/>
</dbReference>
<protein>
    <recommendedName>
        <fullName evidence="3">Phage tail-collar fibre protein</fullName>
    </recommendedName>
</protein>
<proteinExistence type="predicted"/>
<gene>
    <name evidence="1" type="ORF">MOQ58_10415</name>
</gene>